<evidence type="ECO:0000313" key="7">
    <source>
        <dbReference type="Proteomes" id="UP000663866"/>
    </source>
</evidence>
<dbReference type="EMBL" id="CAJOBJ010116953">
    <property type="protein sequence ID" value="CAF4657648.1"/>
    <property type="molecule type" value="Genomic_DNA"/>
</dbReference>
<evidence type="ECO:0000313" key="3">
    <source>
        <dbReference type="EMBL" id="CAF2156119.1"/>
    </source>
</evidence>
<dbReference type="AlphaFoldDB" id="A0A816YAA0"/>
<evidence type="ECO:0000313" key="2">
    <source>
        <dbReference type="EMBL" id="CAF1516117.1"/>
    </source>
</evidence>
<feature type="compositionally biased region" description="Basic and acidic residues" evidence="1">
    <location>
        <begin position="1"/>
        <end position="26"/>
    </location>
</feature>
<proteinExistence type="predicted"/>
<feature type="compositionally biased region" description="Basic and acidic residues" evidence="1">
    <location>
        <begin position="62"/>
        <end position="72"/>
    </location>
</feature>
<sequence>MSKKDPRSVRYKNSEDAIKADKRDVELTFLKKVSMDYQGLNSPSGSDQGGKRGRTSSDDEFERQVTRNDTPKRSRSIQRNSRTFTNSSLNATTIENGNIQSNINNNGNNNNMNNESSIFNFTRNAIDYAINQHLPPIKIICEPKIDNQKEGGIIIKGLIRSIEKDFKGVNPQHNDLIGFDSWYIDIKGDIGCITSDIELFVFLCDDKHIPNKVENTTIYIIKPKNLPPQRSVLIKNVPISSCVEDMKIEVMNKFKSIYYFDEVLGTNNGRTRFIRMDLLNQLEYKQILNAGIICIDGQCLHVYEFLAAPRIMFCSMCNLPGHSKRFCKFLYERCKRCGGDRNKGEHNECKITCHNCQGEHVATDYKCPTVHSYRKELIQYLRKHPEALPNDTQIFIPSNLRQEGSKVLGKRMVDKNQAVYHYHYKPTKTNSNPAWPSLSPKADIYEPNINLNYPDIKLKEYSNIRVFLDRIEKECNEAKRDYDRKFSDTTTKINRCLNQVQSIMNCFSSTIQRQNEMIYVLKTALNEVLEITKITNQALCLLMDKTGEHNFKDMIKQISAIPLDERQASINKFFSAYSPLIDEITMKIMDATENLQIHNG</sequence>
<dbReference type="EMBL" id="CAJOBG010009049">
    <property type="protein sequence ID" value="CAF4257783.1"/>
    <property type="molecule type" value="Genomic_DNA"/>
</dbReference>
<comment type="caution">
    <text evidence="3">The sequence shown here is derived from an EMBL/GenBank/DDBJ whole genome shotgun (WGS) entry which is preliminary data.</text>
</comment>
<feature type="compositionally biased region" description="Polar residues" evidence="1">
    <location>
        <begin position="77"/>
        <end position="93"/>
    </location>
</feature>
<evidence type="ECO:0000313" key="6">
    <source>
        <dbReference type="Proteomes" id="UP000663856"/>
    </source>
</evidence>
<accession>A0A816YAA0</accession>
<gene>
    <name evidence="5" type="ORF">GIL414_LOCUS41340</name>
    <name evidence="2" type="ORF">KQP761_LOCUS15428</name>
    <name evidence="4" type="ORF">OVN521_LOCUS29390</name>
    <name evidence="3" type="ORF">WKI299_LOCUS31329</name>
</gene>
<keyword evidence="7" id="KW-1185">Reference proteome</keyword>
<feature type="region of interest" description="Disordered" evidence="1">
    <location>
        <begin position="1"/>
        <end position="108"/>
    </location>
</feature>
<dbReference type="OrthoDB" id="10026233at2759"/>
<name>A0A816YAA0_9BILA</name>
<dbReference type="Proteomes" id="UP000663856">
    <property type="component" value="Unassembled WGS sequence"/>
</dbReference>
<dbReference type="EMBL" id="CAJNRF010014282">
    <property type="protein sequence ID" value="CAF2156119.1"/>
    <property type="molecule type" value="Genomic_DNA"/>
</dbReference>
<dbReference type="EMBL" id="CAJNOW010007524">
    <property type="protein sequence ID" value="CAF1516117.1"/>
    <property type="molecule type" value="Genomic_DNA"/>
</dbReference>
<evidence type="ECO:0000313" key="4">
    <source>
        <dbReference type="EMBL" id="CAF4257783.1"/>
    </source>
</evidence>
<evidence type="ECO:0000313" key="5">
    <source>
        <dbReference type="EMBL" id="CAF4657648.1"/>
    </source>
</evidence>
<feature type="compositionally biased region" description="Low complexity" evidence="1">
    <location>
        <begin position="94"/>
        <end position="108"/>
    </location>
</feature>
<dbReference type="Proteomes" id="UP000663834">
    <property type="component" value="Unassembled WGS sequence"/>
</dbReference>
<dbReference type="Proteomes" id="UP000681720">
    <property type="component" value="Unassembled WGS sequence"/>
</dbReference>
<reference evidence="3" key="1">
    <citation type="submission" date="2021-02" db="EMBL/GenBank/DDBJ databases">
        <authorList>
            <person name="Nowell W R."/>
        </authorList>
    </citation>
    <scope>NUCLEOTIDE SEQUENCE</scope>
</reference>
<dbReference type="Proteomes" id="UP000663866">
    <property type="component" value="Unassembled WGS sequence"/>
</dbReference>
<organism evidence="3 6">
    <name type="scientific">Rotaria magnacalcarata</name>
    <dbReference type="NCBI Taxonomy" id="392030"/>
    <lineage>
        <taxon>Eukaryota</taxon>
        <taxon>Metazoa</taxon>
        <taxon>Spiralia</taxon>
        <taxon>Gnathifera</taxon>
        <taxon>Rotifera</taxon>
        <taxon>Eurotatoria</taxon>
        <taxon>Bdelloidea</taxon>
        <taxon>Philodinida</taxon>
        <taxon>Philodinidae</taxon>
        <taxon>Rotaria</taxon>
    </lineage>
</organism>
<evidence type="ECO:0000256" key="1">
    <source>
        <dbReference type="SAM" id="MobiDB-lite"/>
    </source>
</evidence>
<protein>
    <submittedName>
        <fullName evidence="3">Uncharacterized protein</fullName>
    </submittedName>
</protein>